<keyword evidence="5 6" id="KW-0472">Membrane</keyword>
<dbReference type="PANTHER" id="PTHR43370:SF2">
    <property type="entry name" value="ABC TRANSPORTER PERMEASE PROTEIN"/>
    <property type="match status" value="1"/>
</dbReference>
<feature type="transmembrane region" description="Helical" evidence="6">
    <location>
        <begin position="269"/>
        <end position="287"/>
    </location>
</feature>
<dbReference type="CDD" id="cd06580">
    <property type="entry name" value="TM_PBP1_transp_TpRbsC_like"/>
    <property type="match status" value="1"/>
</dbReference>
<feature type="transmembrane region" description="Helical" evidence="6">
    <location>
        <begin position="37"/>
        <end position="58"/>
    </location>
</feature>
<evidence type="ECO:0000256" key="3">
    <source>
        <dbReference type="ARBA" id="ARBA00022692"/>
    </source>
</evidence>
<evidence type="ECO:0000313" key="7">
    <source>
        <dbReference type="EMBL" id="SHN49107.1"/>
    </source>
</evidence>
<dbReference type="GO" id="GO:0005886">
    <property type="term" value="C:plasma membrane"/>
    <property type="evidence" value="ECO:0007669"/>
    <property type="project" value="UniProtKB-SubCell"/>
</dbReference>
<proteinExistence type="predicted"/>
<name>A0A1M7RS10_9RHOB</name>
<feature type="transmembrane region" description="Helical" evidence="6">
    <location>
        <begin position="217"/>
        <end position="236"/>
    </location>
</feature>
<comment type="subcellular location">
    <subcellularLocation>
        <location evidence="1">Cell membrane</location>
        <topology evidence="1">Multi-pass membrane protein</topology>
    </subcellularLocation>
</comment>
<keyword evidence="7" id="KW-0762">Sugar transport</keyword>
<feature type="transmembrane region" description="Helical" evidence="6">
    <location>
        <begin position="243"/>
        <end position="263"/>
    </location>
</feature>
<dbReference type="RefSeq" id="WP_072745683.1">
    <property type="nucleotide sequence ID" value="NZ_FOHL01000002.1"/>
</dbReference>
<dbReference type="PANTHER" id="PTHR43370">
    <property type="entry name" value="SUGAR ABC TRANSPORTER INTEGRAL MEMBRANE PROTEIN-RELATED"/>
    <property type="match status" value="1"/>
</dbReference>
<evidence type="ECO:0000256" key="6">
    <source>
        <dbReference type="SAM" id="Phobius"/>
    </source>
</evidence>
<dbReference type="GO" id="GO:0022857">
    <property type="term" value="F:transmembrane transporter activity"/>
    <property type="evidence" value="ECO:0007669"/>
    <property type="project" value="InterPro"/>
</dbReference>
<keyword evidence="3 6" id="KW-0812">Transmembrane</keyword>
<dbReference type="Pfam" id="PF02653">
    <property type="entry name" value="BPD_transp_2"/>
    <property type="match status" value="1"/>
</dbReference>
<sequence length="309" mass="31901">MDLSVLNPAAIGAALIVAATPLLFAALGELVVEKSGVLNLGVEGMMIVGAIAGFAAAVETGSPLLGVVASAAAGATLSAVFAFFALILMANQVATGLALTMFGLGLAAMLGQPYSGMPAPEFPALWLPALSDLPFFGRLLFSHDPLVYLSLALTAGTWLWLGRSRAGLILRAVGENHHAAHAIGYRVTAIRFAAVLFGGACAGLGGGYLALVQTPLWVEGMTAGRGWIALAIVVFASWRPWRALLGAYVFGGVTIVQLNLQALGVSIQSQYLSMTPYLATILVLVLISGDRRRAAEAPACLGKPFRAEG</sequence>
<evidence type="ECO:0000313" key="8">
    <source>
        <dbReference type="Proteomes" id="UP000184066"/>
    </source>
</evidence>
<feature type="transmembrane region" description="Helical" evidence="6">
    <location>
        <begin position="6"/>
        <end position="25"/>
    </location>
</feature>
<dbReference type="STRING" id="1189325.SAMN04488119_102449"/>
<keyword evidence="4 6" id="KW-1133">Transmembrane helix</keyword>
<dbReference type="OrthoDB" id="9792579at2"/>
<keyword evidence="2" id="KW-1003">Cell membrane</keyword>
<dbReference type="InterPro" id="IPR001851">
    <property type="entry name" value="ABC_transp_permease"/>
</dbReference>
<accession>A0A1M7RS10</accession>
<dbReference type="EMBL" id="FRDL01000001">
    <property type="protein sequence ID" value="SHN49107.1"/>
    <property type="molecule type" value="Genomic_DNA"/>
</dbReference>
<protein>
    <submittedName>
        <fullName evidence="7">Simple sugar transport system permease protein</fullName>
    </submittedName>
</protein>
<dbReference type="Proteomes" id="UP000184066">
    <property type="component" value="Unassembled WGS sequence"/>
</dbReference>
<dbReference type="AlphaFoldDB" id="A0A1M7RS10"/>
<feature type="transmembrane region" description="Helical" evidence="6">
    <location>
        <begin position="64"/>
        <end position="89"/>
    </location>
</feature>
<keyword evidence="8" id="KW-1185">Reference proteome</keyword>
<evidence type="ECO:0000256" key="5">
    <source>
        <dbReference type="ARBA" id="ARBA00023136"/>
    </source>
</evidence>
<feature type="transmembrane region" description="Helical" evidence="6">
    <location>
        <begin position="96"/>
        <end position="115"/>
    </location>
</feature>
<keyword evidence="7" id="KW-0813">Transport</keyword>
<organism evidence="7 8">
    <name type="scientific">Oceanicella actignis</name>
    <dbReference type="NCBI Taxonomy" id="1189325"/>
    <lineage>
        <taxon>Bacteria</taxon>
        <taxon>Pseudomonadati</taxon>
        <taxon>Pseudomonadota</taxon>
        <taxon>Alphaproteobacteria</taxon>
        <taxon>Rhodobacterales</taxon>
        <taxon>Paracoccaceae</taxon>
        <taxon>Oceanicella</taxon>
    </lineage>
</organism>
<gene>
    <name evidence="7" type="ORF">SAMN05216200_10169</name>
</gene>
<feature type="transmembrane region" description="Helical" evidence="6">
    <location>
        <begin position="192"/>
        <end position="211"/>
    </location>
</feature>
<reference evidence="7 8" key="1">
    <citation type="submission" date="2016-12" db="EMBL/GenBank/DDBJ databases">
        <authorList>
            <person name="Song W.-J."/>
            <person name="Kurnit D.M."/>
        </authorList>
    </citation>
    <scope>NUCLEOTIDE SEQUENCE [LARGE SCALE GENOMIC DNA]</scope>
    <source>
        <strain evidence="7 8">CGMCC 1.10808</strain>
    </source>
</reference>
<feature type="transmembrane region" description="Helical" evidence="6">
    <location>
        <begin position="135"/>
        <end position="161"/>
    </location>
</feature>
<evidence type="ECO:0000256" key="1">
    <source>
        <dbReference type="ARBA" id="ARBA00004651"/>
    </source>
</evidence>
<evidence type="ECO:0000256" key="2">
    <source>
        <dbReference type="ARBA" id="ARBA00022475"/>
    </source>
</evidence>
<evidence type="ECO:0000256" key="4">
    <source>
        <dbReference type="ARBA" id="ARBA00022989"/>
    </source>
</evidence>